<protein>
    <recommendedName>
        <fullName evidence="1">Endonuclease/exonuclease/phosphatase domain-containing protein</fullName>
    </recommendedName>
</protein>
<dbReference type="GO" id="GO:0003824">
    <property type="term" value="F:catalytic activity"/>
    <property type="evidence" value="ECO:0007669"/>
    <property type="project" value="InterPro"/>
</dbReference>
<name>A0A4Y2H8E3_ARAVE</name>
<dbReference type="InterPro" id="IPR036691">
    <property type="entry name" value="Endo/exonu/phosph_ase_sf"/>
</dbReference>
<dbReference type="Proteomes" id="UP000499080">
    <property type="component" value="Unassembled WGS sequence"/>
</dbReference>
<accession>A0A4Y2H8E3</accession>
<dbReference type="OrthoDB" id="412981at2759"/>
<proteinExistence type="predicted"/>
<dbReference type="AlphaFoldDB" id="A0A4Y2H8E3"/>
<dbReference type="Pfam" id="PF14529">
    <property type="entry name" value="Exo_endo_phos_2"/>
    <property type="match status" value="1"/>
</dbReference>
<dbReference type="SUPFAM" id="SSF56219">
    <property type="entry name" value="DNase I-like"/>
    <property type="match status" value="1"/>
</dbReference>
<evidence type="ECO:0000259" key="1">
    <source>
        <dbReference type="Pfam" id="PF14529"/>
    </source>
</evidence>
<evidence type="ECO:0000313" key="2">
    <source>
        <dbReference type="EMBL" id="GBM61018.1"/>
    </source>
</evidence>
<organism evidence="2 3">
    <name type="scientific">Araneus ventricosus</name>
    <name type="common">Orbweaver spider</name>
    <name type="synonym">Epeira ventricosa</name>
    <dbReference type="NCBI Taxonomy" id="182803"/>
    <lineage>
        <taxon>Eukaryota</taxon>
        <taxon>Metazoa</taxon>
        <taxon>Ecdysozoa</taxon>
        <taxon>Arthropoda</taxon>
        <taxon>Chelicerata</taxon>
        <taxon>Arachnida</taxon>
        <taxon>Araneae</taxon>
        <taxon>Araneomorphae</taxon>
        <taxon>Entelegynae</taxon>
        <taxon>Araneoidea</taxon>
        <taxon>Araneidae</taxon>
        <taxon>Araneus</taxon>
    </lineage>
</organism>
<comment type="caution">
    <text evidence="2">The sequence shown here is derived from an EMBL/GenBank/DDBJ whole genome shotgun (WGS) entry which is preliminary data.</text>
</comment>
<gene>
    <name evidence="2" type="ORF">AVEN_264355_1</name>
</gene>
<reference evidence="2 3" key="1">
    <citation type="journal article" date="2019" name="Sci. Rep.">
        <title>Orb-weaving spider Araneus ventricosus genome elucidates the spidroin gene catalogue.</title>
        <authorList>
            <person name="Kono N."/>
            <person name="Nakamura H."/>
            <person name="Ohtoshi R."/>
            <person name="Moran D.A.P."/>
            <person name="Shinohara A."/>
            <person name="Yoshida Y."/>
            <person name="Fujiwara M."/>
            <person name="Mori M."/>
            <person name="Tomita M."/>
            <person name="Arakawa K."/>
        </authorList>
    </citation>
    <scope>NUCLEOTIDE SEQUENCE [LARGE SCALE GENOMIC DNA]</scope>
</reference>
<keyword evidence="3" id="KW-1185">Reference proteome</keyword>
<evidence type="ECO:0000313" key="3">
    <source>
        <dbReference type="Proteomes" id="UP000499080"/>
    </source>
</evidence>
<dbReference type="EMBL" id="BGPR01001749">
    <property type="protein sequence ID" value="GBM61018.1"/>
    <property type="molecule type" value="Genomic_DNA"/>
</dbReference>
<dbReference type="Gene3D" id="3.60.10.10">
    <property type="entry name" value="Endonuclease/exonuclease/phosphatase"/>
    <property type="match status" value="1"/>
</dbReference>
<dbReference type="InterPro" id="IPR005135">
    <property type="entry name" value="Endo/exonuclease/phosphatase"/>
</dbReference>
<sequence>MDATIVEIKIGSHPPLKIISACARVDMIGGFPLADLQKLLNSGPNVIIAGDLNAAHTAWNSPRTSFYGRKLFNYLRGINGIKVLAPHSPTHINWNSWDTVLDLAILKRIPFHSQNRVLNSLNSDHLPVILTLETGSFPIYSPEQFSTNC</sequence>
<feature type="domain" description="Endonuclease/exonuclease/phosphatase" evidence="1">
    <location>
        <begin position="34"/>
        <end position="129"/>
    </location>
</feature>